<dbReference type="NCBIfam" id="NF002878">
    <property type="entry name" value="PRK03321.1"/>
    <property type="match status" value="1"/>
</dbReference>
<dbReference type="AlphaFoldDB" id="A0A060ZKM8"/>
<evidence type="ECO:0000313" key="5">
    <source>
        <dbReference type="EMBL" id="CDR06314.1"/>
    </source>
</evidence>
<dbReference type="RefSeq" id="WP_044569675.1">
    <property type="nucleotide sequence ID" value="NZ_BAABDR010000068.1"/>
</dbReference>
<dbReference type="PANTHER" id="PTHR43643">
    <property type="entry name" value="HISTIDINOL-PHOSPHATE AMINOTRANSFERASE 2"/>
    <property type="match status" value="1"/>
</dbReference>
<dbReference type="Gene3D" id="3.40.640.10">
    <property type="entry name" value="Type I PLP-dependent aspartate aminotransferase-like (Major domain)"/>
    <property type="match status" value="1"/>
</dbReference>
<dbReference type="EC" id="2.6.1.9" evidence="6"/>
<organism evidence="5">
    <name type="scientific">Streptomyces iranensis</name>
    <dbReference type="NCBI Taxonomy" id="576784"/>
    <lineage>
        <taxon>Bacteria</taxon>
        <taxon>Bacillati</taxon>
        <taxon>Actinomycetota</taxon>
        <taxon>Actinomycetes</taxon>
        <taxon>Kitasatosporales</taxon>
        <taxon>Streptomycetaceae</taxon>
        <taxon>Streptomyces</taxon>
        <taxon>Streptomyces violaceusniger group</taxon>
    </lineage>
</organism>
<dbReference type="EMBL" id="LK022848">
    <property type="protein sequence ID" value="CDR06314.1"/>
    <property type="molecule type" value="Genomic_DNA"/>
</dbReference>
<proteinExistence type="predicted"/>
<reference evidence="6 7" key="2">
    <citation type="submission" date="2021-03" db="EMBL/GenBank/DDBJ databases">
        <title>Genomic Encyclopedia of Type Strains, Phase IV (KMG-IV): sequencing the most valuable type-strain genomes for metagenomic binning, comparative biology and taxonomic classification.</title>
        <authorList>
            <person name="Goeker M."/>
        </authorList>
    </citation>
    <scope>NUCLEOTIDE SEQUENCE [LARGE SCALE GENOMIC DNA]</scope>
    <source>
        <strain evidence="6 7">DSM 41954</strain>
    </source>
</reference>
<dbReference type="HOGENOM" id="CLU_017584_3_3_11"/>
<dbReference type="GeneID" id="32470080"/>
<gene>
    <name evidence="6" type="ORF">J2Z30_001855</name>
    <name evidence="5" type="ORF">SIRAN3216</name>
</gene>
<dbReference type="InterPro" id="IPR015421">
    <property type="entry name" value="PyrdxlP-dep_Trfase_major"/>
</dbReference>
<dbReference type="InterPro" id="IPR024892">
    <property type="entry name" value="ArAT"/>
</dbReference>
<dbReference type="InterPro" id="IPR050106">
    <property type="entry name" value="HistidinolP_aminotransfase"/>
</dbReference>
<name>A0A060ZKM8_9ACTN</name>
<dbReference type="CDD" id="cd00609">
    <property type="entry name" value="AAT_like"/>
    <property type="match status" value="1"/>
</dbReference>
<dbReference type="Pfam" id="PF00155">
    <property type="entry name" value="Aminotran_1_2"/>
    <property type="match status" value="1"/>
</dbReference>
<dbReference type="GO" id="GO:0004400">
    <property type="term" value="F:histidinol-phosphate transaminase activity"/>
    <property type="evidence" value="ECO:0007669"/>
    <property type="project" value="UniProtKB-EC"/>
</dbReference>
<dbReference type="InterPro" id="IPR015424">
    <property type="entry name" value="PyrdxlP-dep_Trfase"/>
</dbReference>
<sequence length="352" mass="38166">MTGPEPRLRAVLNTLSSRPRAMTDSIYRAHANECPYPPVRAVIESVNEAGAAMNRYPDDRCSELVRAIAEDLLVPTAHVAVGPGSTAIVQQLLLATVEHGDEVVFSWPSFERYPTLSAVAGARPVSVPLRGPDQDLRGLAEAVTARTRLIFIGNPNDPTGTSVDRRDLDVFLERVPSDVLVILDEEYQESTDAPSGPDGVRLHLERPNVAVVRSFSHANGLAGLRVGFAIARPAVARAVRRTGLPYAVDVMAQAAALASLRAKAEVSERVLALRRERDRVAGFLRARGWRIPAAGGNFLWLPLGDRSAEFRRACADLGVAVHEVHRTGVRVTIREVEANNLVLFVASRFSAA</sequence>
<protein>
    <submittedName>
        <fullName evidence="5">Histidinol-phosphate aminotransferase</fullName>
        <ecNumber evidence="6">2.6.1.9</ecNumber>
    </submittedName>
</protein>
<evidence type="ECO:0000256" key="2">
    <source>
        <dbReference type="ARBA" id="ARBA00022679"/>
    </source>
</evidence>
<evidence type="ECO:0000256" key="3">
    <source>
        <dbReference type="ARBA" id="ARBA00022898"/>
    </source>
</evidence>
<dbReference type="InterPro" id="IPR015422">
    <property type="entry name" value="PyrdxlP-dep_Trfase_small"/>
</dbReference>
<dbReference type="GO" id="GO:0030170">
    <property type="term" value="F:pyridoxal phosphate binding"/>
    <property type="evidence" value="ECO:0007669"/>
    <property type="project" value="InterPro"/>
</dbReference>
<dbReference type="Proteomes" id="UP000756710">
    <property type="component" value="Unassembled WGS sequence"/>
</dbReference>
<keyword evidence="3" id="KW-0663">Pyridoxal phosphate</keyword>
<dbReference type="EMBL" id="JAGGLR010000004">
    <property type="protein sequence ID" value="MBP2060853.1"/>
    <property type="molecule type" value="Genomic_DNA"/>
</dbReference>
<evidence type="ECO:0000259" key="4">
    <source>
        <dbReference type="Pfam" id="PF00155"/>
    </source>
</evidence>
<dbReference type="PANTHER" id="PTHR43643:SF3">
    <property type="entry name" value="HISTIDINOL-PHOSPHATE AMINOTRANSFERASE"/>
    <property type="match status" value="1"/>
</dbReference>
<feature type="domain" description="Aminotransferase class I/classII large" evidence="4">
    <location>
        <begin position="31"/>
        <end position="332"/>
    </location>
</feature>
<evidence type="ECO:0000313" key="6">
    <source>
        <dbReference type="EMBL" id="MBP2060853.1"/>
    </source>
</evidence>
<keyword evidence="1 5" id="KW-0032">Aminotransferase</keyword>
<evidence type="ECO:0000256" key="1">
    <source>
        <dbReference type="ARBA" id="ARBA00022576"/>
    </source>
</evidence>
<evidence type="ECO:0000313" key="7">
    <source>
        <dbReference type="Proteomes" id="UP000756710"/>
    </source>
</evidence>
<keyword evidence="2 5" id="KW-0808">Transferase</keyword>
<accession>A0A060ZKM8</accession>
<reference evidence="5" key="1">
    <citation type="submission" date="2014-05" db="EMBL/GenBank/DDBJ databases">
        <authorList>
            <person name="Horn Fabian"/>
        </authorList>
    </citation>
    <scope>NUCLEOTIDE SEQUENCE</scope>
</reference>
<dbReference type="SUPFAM" id="SSF53383">
    <property type="entry name" value="PLP-dependent transferases"/>
    <property type="match status" value="1"/>
</dbReference>
<dbReference type="InterPro" id="IPR004839">
    <property type="entry name" value="Aminotransferase_I/II_large"/>
</dbReference>
<dbReference type="Gene3D" id="3.90.1150.10">
    <property type="entry name" value="Aspartate Aminotransferase, domain 1"/>
    <property type="match status" value="1"/>
</dbReference>
<keyword evidence="7" id="KW-1185">Reference proteome</keyword>